<feature type="transmembrane region" description="Helical" evidence="1">
    <location>
        <begin position="26"/>
        <end position="49"/>
    </location>
</feature>
<gene>
    <name evidence="2" type="ORF">A9B99_08915</name>
</gene>
<dbReference type="AlphaFoldDB" id="A0A1B7L2A2"/>
<feature type="transmembrane region" description="Helical" evidence="1">
    <location>
        <begin position="236"/>
        <end position="258"/>
    </location>
</feature>
<evidence type="ECO:0000313" key="2">
    <source>
        <dbReference type="EMBL" id="OAT76427.1"/>
    </source>
</evidence>
<feature type="transmembrane region" description="Helical" evidence="1">
    <location>
        <begin position="322"/>
        <end position="349"/>
    </location>
</feature>
<feature type="transmembrane region" description="Helical" evidence="1">
    <location>
        <begin position="97"/>
        <end position="116"/>
    </location>
</feature>
<keyword evidence="1" id="KW-0812">Transmembrane</keyword>
<comment type="caution">
    <text evidence="2">The sequence shown here is derived from an EMBL/GenBank/DDBJ whole genome shotgun (WGS) entry which is preliminary data.</text>
</comment>
<keyword evidence="1" id="KW-0472">Membrane</keyword>
<dbReference type="OrthoDB" id="9765721at2"/>
<dbReference type="RefSeq" id="WP_064598393.1">
    <property type="nucleotide sequence ID" value="NZ_CP134782.1"/>
</dbReference>
<feature type="transmembrane region" description="Helical" evidence="1">
    <location>
        <begin position="278"/>
        <end position="301"/>
    </location>
</feature>
<dbReference type="Pfam" id="PF05987">
    <property type="entry name" value="DUF898"/>
    <property type="match status" value="1"/>
</dbReference>
<evidence type="ECO:0000313" key="3">
    <source>
        <dbReference type="Proteomes" id="UP000078225"/>
    </source>
</evidence>
<organism evidence="2 3">
    <name type="scientific">Mangrovibacter phragmitis</name>
    <dbReference type="NCBI Taxonomy" id="1691903"/>
    <lineage>
        <taxon>Bacteria</taxon>
        <taxon>Pseudomonadati</taxon>
        <taxon>Pseudomonadota</taxon>
        <taxon>Gammaproteobacteria</taxon>
        <taxon>Enterobacterales</taxon>
        <taxon>Enterobacteriaceae</taxon>
        <taxon>Mangrovibacter</taxon>
    </lineage>
</organism>
<dbReference type="InterPro" id="IPR010295">
    <property type="entry name" value="DUF898"/>
</dbReference>
<feature type="transmembrane region" description="Helical" evidence="1">
    <location>
        <begin position="172"/>
        <end position="196"/>
    </location>
</feature>
<name>A0A1B7L2A2_9ENTR</name>
<dbReference type="STRING" id="1691903.A9B99_08915"/>
<keyword evidence="1" id="KW-1133">Transmembrane helix</keyword>
<evidence type="ECO:0008006" key="4">
    <source>
        <dbReference type="Google" id="ProtNLM"/>
    </source>
</evidence>
<sequence>MSDVNDGMVNSPVRAMSFKGTGGEFFVIWLVNTILTIITLGLFLPWAFVRSRRYFYENTELAGKKFAYHATGKSILVGWLCIAVLYGIFLVNIAHNNAVLSLIMMLLFILFSPWLIMQGLRYQAMMTTLNGVRFNFRTNPLRAWWVMLGQPLLIVVAMSMLVTSILSVMGSAMSAGMVIGGSVCIALVTLFSIVLIQGLYISQWGRLLINNLQYGNVKFEVSLETKKCAIIIVKAIVLFIPFMIAAGYFIVAPIVHLMKYSGNPEDMIMMAAMQSAGSILLGYFLYILGALVCYCYGYVAVRNYIYSQASLHNGAICFRSTVRVGAFVWLVVSNLFICSITAFLAYPWARVRATRYLLENTHVEGDLDQLPVEDHNDKPAADPANLLARGLSVMQFVF</sequence>
<evidence type="ECO:0000256" key="1">
    <source>
        <dbReference type="SAM" id="Phobius"/>
    </source>
</evidence>
<accession>A0A1B7L2A2</accession>
<proteinExistence type="predicted"/>
<feature type="transmembrane region" description="Helical" evidence="1">
    <location>
        <begin position="70"/>
        <end position="91"/>
    </location>
</feature>
<reference evidence="3" key="1">
    <citation type="submission" date="2016-05" db="EMBL/GenBank/DDBJ databases">
        <authorList>
            <person name="Behera P."/>
            <person name="Vaishampayan P."/>
            <person name="Singh N."/>
            <person name="Raina V."/>
            <person name="Suar M."/>
            <person name="Pattnaik A."/>
            <person name="Rastogi G."/>
        </authorList>
    </citation>
    <scope>NUCLEOTIDE SEQUENCE [LARGE SCALE GENOMIC DNA]</scope>
    <source>
        <strain evidence="3">MP23</strain>
    </source>
</reference>
<feature type="transmembrane region" description="Helical" evidence="1">
    <location>
        <begin position="143"/>
        <end position="166"/>
    </location>
</feature>
<keyword evidence="3" id="KW-1185">Reference proteome</keyword>
<protein>
    <recommendedName>
        <fullName evidence="4">DUF898 domain-containing protein</fullName>
    </recommendedName>
</protein>
<dbReference type="Proteomes" id="UP000078225">
    <property type="component" value="Unassembled WGS sequence"/>
</dbReference>
<dbReference type="EMBL" id="LYRP01000022">
    <property type="protein sequence ID" value="OAT76427.1"/>
    <property type="molecule type" value="Genomic_DNA"/>
</dbReference>